<accession>A0A9P4UU52</accession>
<dbReference type="InterPro" id="IPR040151">
    <property type="entry name" value="Gfd2/YDR514C-like"/>
</dbReference>
<feature type="domain" description="Gfd2/YDR514C-like C-terminal" evidence="1">
    <location>
        <begin position="30"/>
        <end position="228"/>
    </location>
</feature>
<proteinExistence type="predicted"/>
<evidence type="ECO:0000259" key="1">
    <source>
        <dbReference type="Pfam" id="PF21762"/>
    </source>
</evidence>
<comment type="caution">
    <text evidence="2">The sequence shown here is derived from an EMBL/GenBank/DDBJ whole genome shotgun (WGS) entry which is preliminary data.</text>
</comment>
<dbReference type="GO" id="GO:0005634">
    <property type="term" value="C:nucleus"/>
    <property type="evidence" value="ECO:0007669"/>
    <property type="project" value="TreeGrafter"/>
</dbReference>
<dbReference type="PANTHER" id="PTHR28083">
    <property type="entry name" value="GOOD FOR FULL DBP5 ACTIVITY PROTEIN 2"/>
    <property type="match status" value="1"/>
</dbReference>
<dbReference type="PANTHER" id="PTHR28083:SF1">
    <property type="entry name" value="GOOD FOR FULL DBP5 ACTIVITY PROTEIN 2"/>
    <property type="match status" value="1"/>
</dbReference>
<keyword evidence="3" id="KW-1185">Reference proteome</keyword>
<gene>
    <name evidence="2" type="ORF">EJ04DRAFT_597289</name>
</gene>
<evidence type="ECO:0000313" key="3">
    <source>
        <dbReference type="Proteomes" id="UP000799444"/>
    </source>
</evidence>
<evidence type="ECO:0000313" key="2">
    <source>
        <dbReference type="EMBL" id="KAF2726824.1"/>
    </source>
</evidence>
<dbReference type="OrthoDB" id="5953249at2759"/>
<protein>
    <recommendedName>
        <fullName evidence="1">Gfd2/YDR514C-like C-terminal domain-containing protein</fullName>
    </recommendedName>
</protein>
<dbReference type="Proteomes" id="UP000799444">
    <property type="component" value="Unassembled WGS sequence"/>
</dbReference>
<dbReference type="AlphaFoldDB" id="A0A9P4UU52"/>
<organism evidence="2 3">
    <name type="scientific">Polyplosphaeria fusca</name>
    <dbReference type="NCBI Taxonomy" id="682080"/>
    <lineage>
        <taxon>Eukaryota</taxon>
        <taxon>Fungi</taxon>
        <taxon>Dikarya</taxon>
        <taxon>Ascomycota</taxon>
        <taxon>Pezizomycotina</taxon>
        <taxon>Dothideomycetes</taxon>
        <taxon>Pleosporomycetidae</taxon>
        <taxon>Pleosporales</taxon>
        <taxon>Tetraplosphaeriaceae</taxon>
        <taxon>Polyplosphaeria</taxon>
    </lineage>
</organism>
<name>A0A9P4UU52_9PLEO</name>
<sequence length="334" mass="37704">MAPTLSREDGRQTVAQALQLGEQTPNLDCIFVSIDTESLSYIHKKHPLRDRLSELGEATLDTRDIQDLHPGKNGAAWLSKTRAKHYLVSDCKNERFNHKDSRGKPLYQPNRFEFGNSIIIDRDELLHAFTKDLYIPDDTASKTGATIYRNIILVVHNTSSERKTLQTLLGLDIDEIETVSAIVDTEQLEREGLRKPALHSLCLNRLNCVPPFMHNGANDAVYTLGVMVMAALWRHAWEKQEKSGDWSFMSVVFPKWRVNGIEAIKALQHAIAEDTGGRCARCARYGHVEENCDGDELLIDRKTSEDTDDACWLATAEKLVKRVGEPVILKLRTV</sequence>
<dbReference type="EMBL" id="ML996386">
    <property type="protein sequence ID" value="KAF2726824.1"/>
    <property type="molecule type" value="Genomic_DNA"/>
</dbReference>
<reference evidence="2" key="1">
    <citation type="journal article" date="2020" name="Stud. Mycol.">
        <title>101 Dothideomycetes genomes: a test case for predicting lifestyles and emergence of pathogens.</title>
        <authorList>
            <person name="Haridas S."/>
            <person name="Albert R."/>
            <person name="Binder M."/>
            <person name="Bloem J."/>
            <person name="Labutti K."/>
            <person name="Salamov A."/>
            <person name="Andreopoulos B."/>
            <person name="Baker S."/>
            <person name="Barry K."/>
            <person name="Bills G."/>
            <person name="Bluhm B."/>
            <person name="Cannon C."/>
            <person name="Castanera R."/>
            <person name="Culley D."/>
            <person name="Daum C."/>
            <person name="Ezra D."/>
            <person name="Gonzalez J."/>
            <person name="Henrissat B."/>
            <person name="Kuo A."/>
            <person name="Liang C."/>
            <person name="Lipzen A."/>
            <person name="Lutzoni F."/>
            <person name="Magnuson J."/>
            <person name="Mondo S."/>
            <person name="Nolan M."/>
            <person name="Ohm R."/>
            <person name="Pangilinan J."/>
            <person name="Park H.-J."/>
            <person name="Ramirez L."/>
            <person name="Alfaro M."/>
            <person name="Sun H."/>
            <person name="Tritt A."/>
            <person name="Yoshinaga Y."/>
            <person name="Zwiers L.-H."/>
            <person name="Turgeon B."/>
            <person name="Goodwin S."/>
            <person name="Spatafora J."/>
            <person name="Crous P."/>
            <person name="Grigoriev I."/>
        </authorList>
    </citation>
    <scope>NUCLEOTIDE SEQUENCE</scope>
    <source>
        <strain evidence="2">CBS 125425</strain>
    </source>
</reference>
<dbReference type="InterPro" id="IPR048519">
    <property type="entry name" value="Gfd2/YDR514C-like_C"/>
</dbReference>
<dbReference type="Pfam" id="PF21762">
    <property type="entry name" value="DEDDh_C"/>
    <property type="match status" value="1"/>
</dbReference>